<protein>
    <submittedName>
        <fullName evidence="1">Uncharacterized protein</fullName>
    </submittedName>
</protein>
<dbReference type="EMBL" id="OZ034820">
    <property type="protein sequence ID" value="CAL1403345.1"/>
    <property type="molecule type" value="Genomic_DNA"/>
</dbReference>
<proteinExistence type="predicted"/>
<name>A0AAV2G0L0_9ROSI</name>
<evidence type="ECO:0000313" key="1">
    <source>
        <dbReference type="EMBL" id="CAL1403345.1"/>
    </source>
</evidence>
<dbReference type="AlphaFoldDB" id="A0AAV2G0L0"/>
<sequence length="93" mass="10614">MVGRKVTNVSVACVSFVRYSGLEEIRIDFQCCPIEVIRLDNCIAKSRRSKGVYVILEAELHLLYMLDDGHSFWTSFYAAFFKENNIVGSLESN</sequence>
<evidence type="ECO:0000313" key="2">
    <source>
        <dbReference type="Proteomes" id="UP001497516"/>
    </source>
</evidence>
<accession>A0AAV2G0L0</accession>
<organism evidence="1 2">
    <name type="scientific">Linum trigynum</name>
    <dbReference type="NCBI Taxonomy" id="586398"/>
    <lineage>
        <taxon>Eukaryota</taxon>
        <taxon>Viridiplantae</taxon>
        <taxon>Streptophyta</taxon>
        <taxon>Embryophyta</taxon>
        <taxon>Tracheophyta</taxon>
        <taxon>Spermatophyta</taxon>
        <taxon>Magnoliopsida</taxon>
        <taxon>eudicotyledons</taxon>
        <taxon>Gunneridae</taxon>
        <taxon>Pentapetalae</taxon>
        <taxon>rosids</taxon>
        <taxon>fabids</taxon>
        <taxon>Malpighiales</taxon>
        <taxon>Linaceae</taxon>
        <taxon>Linum</taxon>
    </lineage>
</organism>
<dbReference type="Proteomes" id="UP001497516">
    <property type="component" value="Chromosome 7"/>
</dbReference>
<keyword evidence="2" id="KW-1185">Reference proteome</keyword>
<reference evidence="1 2" key="1">
    <citation type="submission" date="2024-04" db="EMBL/GenBank/DDBJ databases">
        <authorList>
            <person name="Fracassetti M."/>
        </authorList>
    </citation>
    <scope>NUCLEOTIDE SEQUENCE [LARGE SCALE GENOMIC DNA]</scope>
</reference>
<gene>
    <name evidence="1" type="ORF">LTRI10_LOCUS43284</name>
</gene>